<protein>
    <recommendedName>
        <fullName evidence="4">YDL211C-like protein</fullName>
    </recommendedName>
</protein>
<reference evidence="2" key="1">
    <citation type="submission" date="2022-10" db="EMBL/GenBank/DDBJ databases">
        <authorList>
            <person name="Byrne P K."/>
        </authorList>
    </citation>
    <scope>NUCLEOTIDE SEQUENCE</scope>
    <source>
        <strain evidence="2">IFO1815</strain>
    </source>
</reference>
<dbReference type="RefSeq" id="XP_056080819.1">
    <property type="nucleotide sequence ID" value="XM_056226555.1"/>
</dbReference>
<evidence type="ECO:0000313" key="2">
    <source>
        <dbReference type="EMBL" id="CAI4037702.1"/>
    </source>
</evidence>
<proteinExistence type="predicted"/>
<evidence type="ECO:0000313" key="3">
    <source>
        <dbReference type="Proteomes" id="UP001161438"/>
    </source>
</evidence>
<keyword evidence="1" id="KW-0812">Transmembrane</keyword>
<evidence type="ECO:0000256" key="1">
    <source>
        <dbReference type="SAM" id="Phobius"/>
    </source>
</evidence>
<accession>A0AA35IYC1</accession>
<evidence type="ECO:0008006" key="4">
    <source>
        <dbReference type="Google" id="ProtNLM"/>
    </source>
</evidence>
<dbReference type="Proteomes" id="UP001161438">
    <property type="component" value="Chromosome 4"/>
</dbReference>
<keyword evidence="1" id="KW-1133">Transmembrane helix</keyword>
<sequence length="370" mass="40676">MLLNVTSSRYISMPQLKSQNSISRTRFTSSPVAEPSTALPIATGSTITTKLLESLESLSQVMSTTAYNTISLNNYTSSSQSLVKNCSSSVKSNITIDRWLISSLKSFSSSLMPTMQPSTTELTTPLFTTFAPTTTSEIYSVFTSDESIYVVYDQIYKITESSTTFNTHFPQTTVLKEADTPLTFTIPTNTITGDAKLYQNLSGALNTQEGSNSYRKTGVIVGSTVGVVIGVVVVIFIGLIIIRNKRNMKKRSKKGFSHDIGKRVSCDEVAKGQSLSNPFLNELCYKVITNGEGLRDSFDNRRDIRRGNSSDSLFIAHPYYGTEDNETESISYLSSFNESNGSSIEETSSNASTITRPNIEQTNSFLREVI</sequence>
<name>A0AA35IYC1_SACMI</name>
<dbReference type="AlphaFoldDB" id="A0AA35IYC1"/>
<feature type="transmembrane region" description="Helical" evidence="1">
    <location>
        <begin position="219"/>
        <end position="242"/>
    </location>
</feature>
<keyword evidence="1" id="KW-0472">Membrane</keyword>
<dbReference type="GeneID" id="80916915"/>
<gene>
    <name evidence="2" type="primary">SMKI04G0320</name>
    <name evidence="2" type="ORF">SMKI_04G0320</name>
</gene>
<organism evidence="2 3">
    <name type="scientific">Saccharomyces mikatae IFO 1815</name>
    <dbReference type="NCBI Taxonomy" id="226126"/>
    <lineage>
        <taxon>Eukaryota</taxon>
        <taxon>Fungi</taxon>
        <taxon>Dikarya</taxon>
        <taxon>Ascomycota</taxon>
        <taxon>Saccharomycotina</taxon>
        <taxon>Saccharomycetes</taxon>
        <taxon>Saccharomycetales</taxon>
        <taxon>Saccharomycetaceae</taxon>
        <taxon>Saccharomyces</taxon>
    </lineage>
</organism>
<keyword evidence="3" id="KW-1185">Reference proteome</keyword>
<dbReference type="EMBL" id="OX365760">
    <property type="protein sequence ID" value="CAI4037702.1"/>
    <property type="molecule type" value="Genomic_DNA"/>
</dbReference>